<name>A0A3G3K5S8_9BACL</name>
<feature type="compositionally biased region" description="Basic and acidic residues" evidence="1">
    <location>
        <begin position="34"/>
        <end position="72"/>
    </location>
</feature>
<protein>
    <submittedName>
        <fullName evidence="2">Uncharacterized protein</fullName>
    </submittedName>
</protein>
<dbReference type="KEGG" id="coh:EAV92_22315"/>
<evidence type="ECO:0000313" key="3">
    <source>
        <dbReference type="Proteomes" id="UP000269097"/>
    </source>
</evidence>
<feature type="compositionally biased region" description="Basic and acidic residues" evidence="1">
    <location>
        <begin position="1"/>
        <end position="19"/>
    </location>
</feature>
<reference evidence="2 3" key="1">
    <citation type="submission" date="2018-10" db="EMBL/GenBank/DDBJ databases">
        <title>Genome Sequence of Cohnella sp.</title>
        <authorList>
            <person name="Srinivasan S."/>
            <person name="Kim M.K."/>
        </authorList>
    </citation>
    <scope>NUCLEOTIDE SEQUENCE [LARGE SCALE GENOMIC DNA]</scope>
    <source>
        <strain evidence="2 3">18JY8-7</strain>
    </source>
</reference>
<sequence length="72" mass="8746">MEREQKMPKVWPRGERDNPEQYPTENESLFDMWESERNVDPIPVEDVKMEQREERDKDGTKNESSSEEKYPE</sequence>
<dbReference type="EMBL" id="CP033433">
    <property type="protein sequence ID" value="AYQ75780.1"/>
    <property type="molecule type" value="Genomic_DNA"/>
</dbReference>
<keyword evidence="3" id="KW-1185">Reference proteome</keyword>
<gene>
    <name evidence="2" type="ORF">EAV92_22315</name>
</gene>
<organism evidence="2 3">
    <name type="scientific">Cohnella candidum</name>
    <dbReference type="NCBI Taxonomy" id="2674991"/>
    <lineage>
        <taxon>Bacteria</taxon>
        <taxon>Bacillati</taxon>
        <taxon>Bacillota</taxon>
        <taxon>Bacilli</taxon>
        <taxon>Bacillales</taxon>
        <taxon>Paenibacillaceae</taxon>
        <taxon>Cohnella</taxon>
    </lineage>
</organism>
<accession>A0A3G3K5S8</accession>
<evidence type="ECO:0000313" key="2">
    <source>
        <dbReference type="EMBL" id="AYQ75780.1"/>
    </source>
</evidence>
<dbReference type="RefSeq" id="WP_123043860.1">
    <property type="nucleotide sequence ID" value="NZ_CP033433.1"/>
</dbReference>
<dbReference type="Proteomes" id="UP000269097">
    <property type="component" value="Chromosome"/>
</dbReference>
<feature type="region of interest" description="Disordered" evidence="1">
    <location>
        <begin position="1"/>
        <end position="72"/>
    </location>
</feature>
<proteinExistence type="predicted"/>
<dbReference type="AlphaFoldDB" id="A0A3G3K5S8"/>
<evidence type="ECO:0000256" key="1">
    <source>
        <dbReference type="SAM" id="MobiDB-lite"/>
    </source>
</evidence>